<keyword evidence="3" id="KW-1185">Reference proteome</keyword>
<evidence type="ECO:0000259" key="1">
    <source>
        <dbReference type="SMART" id="SM00060"/>
    </source>
</evidence>
<evidence type="ECO:0000313" key="3">
    <source>
        <dbReference type="Proteomes" id="UP000198287"/>
    </source>
</evidence>
<dbReference type="STRING" id="158441.A0A226CW26"/>
<proteinExistence type="predicted"/>
<keyword evidence="2" id="KW-0176">Collagen</keyword>
<dbReference type="SUPFAM" id="SSF49265">
    <property type="entry name" value="Fibronectin type III"/>
    <property type="match status" value="2"/>
</dbReference>
<evidence type="ECO:0000313" key="2">
    <source>
        <dbReference type="EMBL" id="OXA36814.1"/>
    </source>
</evidence>
<gene>
    <name evidence="2" type="ORF">Fcan01_28411</name>
</gene>
<dbReference type="InterPro" id="IPR013783">
    <property type="entry name" value="Ig-like_fold"/>
</dbReference>
<accession>A0A226CW26</accession>
<dbReference type="InterPro" id="IPR036116">
    <property type="entry name" value="FN3_sf"/>
</dbReference>
<organism evidence="2 3">
    <name type="scientific">Folsomia candida</name>
    <name type="common">Springtail</name>
    <dbReference type="NCBI Taxonomy" id="158441"/>
    <lineage>
        <taxon>Eukaryota</taxon>
        <taxon>Metazoa</taxon>
        <taxon>Ecdysozoa</taxon>
        <taxon>Arthropoda</taxon>
        <taxon>Hexapoda</taxon>
        <taxon>Collembola</taxon>
        <taxon>Entomobryomorpha</taxon>
        <taxon>Isotomoidea</taxon>
        <taxon>Isotomidae</taxon>
        <taxon>Proisotominae</taxon>
        <taxon>Folsomia</taxon>
    </lineage>
</organism>
<dbReference type="AlphaFoldDB" id="A0A226CW26"/>
<dbReference type="Proteomes" id="UP000198287">
    <property type="component" value="Unassembled WGS sequence"/>
</dbReference>
<feature type="domain" description="Fibronectin type-III" evidence="1">
    <location>
        <begin position="247"/>
        <end position="321"/>
    </location>
</feature>
<protein>
    <submittedName>
        <fullName evidence="2">Collagen alpha-1(VII) chain</fullName>
    </submittedName>
</protein>
<name>A0A226CW26_FOLCA</name>
<comment type="caution">
    <text evidence="2">The sequence shown here is derived from an EMBL/GenBank/DDBJ whole genome shotgun (WGS) entry which is preliminary data.</text>
</comment>
<feature type="domain" description="Fibronectin type-III" evidence="1">
    <location>
        <begin position="96"/>
        <end position="235"/>
    </location>
</feature>
<dbReference type="InterPro" id="IPR003961">
    <property type="entry name" value="FN3_dom"/>
</dbReference>
<dbReference type="EMBL" id="LNIX01000071">
    <property type="protein sequence ID" value="OXA36814.1"/>
    <property type="molecule type" value="Genomic_DNA"/>
</dbReference>
<feature type="domain" description="Fibronectin type-III" evidence="1">
    <location>
        <begin position="341"/>
        <end position="438"/>
    </location>
</feature>
<sequence length="570" mass="65070">MADNIRLAPFKFVEFFYFPRACFGSGKPHFPHPILPRLFSEKLGDNWELDLYDYTGLVINFITAGDEFISTDDKYTTSGKEFITNPVRSYTSKSEPGIPYNLKIRSDGWSAILTWSRPSYINGYFGSYDVKITPDIPLGFYYHVSSNATDNRIEIPMIDEMFQSGVNYSFTVSTLRRINMGESKHRSKYSLPVYRTFQNVSMVRPGFKIIVSRLNPQTMYNISVTSVFDGVAGITVWEVIKTFGKRPNMVEGFTASCVGPTTVRFTWSAVPGVTMYQLFIWKDNMENLLPTEIIVTNGHILENMESCSTYYFNMVELQGKVMGTPIPTPLIVTTGFNANSPPKFVNVNFRPNDPHQLILSWAAPCPVPDKNLDYQSTLHCKVLLATKGKIYLTDKLSEVSHNFVVHGGIEERLWFDIPKSYGSSYSLIMQTCSEDGCSPYTTPLNIDDPVIPYFEDIHQEEDIYNIIIRFTPPILPPLVVKRGRPVYKIWFSKDPTFQEPSSIKEFVVNRSPFRSSKKNFNEGVWFATLIVEVNKIYKSPPAFVVRLDTEQNISVNLLEDLLLFKPEGFF</sequence>
<reference evidence="2 3" key="1">
    <citation type="submission" date="2015-12" db="EMBL/GenBank/DDBJ databases">
        <title>The genome of Folsomia candida.</title>
        <authorList>
            <person name="Faddeeva A."/>
            <person name="Derks M.F."/>
            <person name="Anvar Y."/>
            <person name="Smit S."/>
            <person name="Van Straalen N."/>
            <person name="Roelofs D."/>
        </authorList>
    </citation>
    <scope>NUCLEOTIDE SEQUENCE [LARGE SCALE GENOMIC DNA]</scope>
    <source>
        <strain evidence="2 3">VU population</strain>
        <tissue evidence="2">Whole body</tissue>
    </source>
</reference>
<dbReference type="SMART" id="SM00060">
    <property type="entry name" value="FN3"/>
    <property type="match status" value="3"/>
</dbReference>
<dbReference type="GO" id="GO:0005581">
    <property type="term" value="C:collagen trimer"/>
    <property type="evidence" value="ECO:0007669"/>
    <property type="project" value="UniProtKB-KW"/>
</dbReference>
<dbReference type="Gene3D" id="2.60.40.10">
    <property type="entry name" value="Immunoglobulins"/>
    <property type="match status" value="1"/>
</dbReference>